<protein>
    <recommendedName>
        <fullName evidence="3">SnoaL-like domain-containing protein</fullName>
    </recommendedName>
</protein>
<evidence type="ECO:0000313" key="1">
    <source>
        <dbReference type="EMBL" id="AEI35427.1"/>
    </source>
</evidence>
<dbReference type="Proteomes" id="UP000000490">
    <property type="component" value="Chromosome"/>
</dbReference>
<dbReference type="SUPFAM" id="SSF54427">
    <property type="entry name" value="NTF2-like"/>
    <property type="match status" value="1"/>
</dbReference>
<dbReference type="EMBL" id="CP002872">
    <property type="protein sequence ID" value="AEI35427.1"/>
    <property type="molecule type" value="Genomic_DNA"/>
</dbReference>
<dbReference type="InterPro" id="IPR032710">
    <property type="entry name" value="NTF2-like_dom_sf"/>
</dbReference>
<dbReference type="Gene3D" id="3.10.450.50">
    <property type="match status" value="1"/>
</dbReference>
<proteinExistence type="predicted"/>
<sequence>MTKTNLEIIQNFIEYQQNGNLDAALNLIDDNAEWHSDSINGAWSGSHLGKQAIIEHFKNIKSIKKDVSQFNKTSIDLIASKNTNLVYEYGKLKVMFSHNNQIFETYIVSIYEVKNQKILNYRVLEDSHSLYQIYNSKA</sequence>
<gene>
    <name evidence="1" type="ordered locus">F7308_0499</name>
</gene>
<keyword evidence="2" id="KW-1185">Reference proteome</keyword>
<accession>A0ABN3ZK33</accession>
<evidence type="ECO:0008006" key="3">
    <source>
        <dbReference type="Google" id="ProtNLM"/>
    </source>
</evidence>
<organism evidence="1 2">
    <name type="scientific">Francisella salina</name>
    <dbReference type="NCBI Taxonomy" id="573569"/>
    <lineage>
        <taxon>Bacteria</taxon>
        <taxon>Pseudomonadati</taxon>
        <taxon>Pseudomonadota</taxon>
        <taxon>Gammaproteobacteria</taxon>
        <taxon>Thiotrichales</taxon>
        <taxon>Francisellaceae</taxon>
        <taxon>Francisella</taxon>
    </lineage>
</organism>
<dbReference type="RefSeq" id="WP_013922275.1">
    <property type="nucleotide sequence ID" value="NC_015696.1"/>
</dbReference>
<evidence type="ECO:0000313" key="2">
    <source>
        <dbReference type="Proteomes" id="UP000000490"/>
    </source>
</evidence>
<reference evidence="1" key="1">
    <citation type="submission" date="2011-05" db="EMBL/GenBank/DDBJ databases">
        <authorList>
            <person name="Kuske C.R."/>
            <person name="Challacombe J.F."/>
            <person name="Siddaramappa S."/>
            <person name="Petersen J.M."/>
            <person name="Bruce D.C."/>
        </authorList>
    </citation>
    <scope>NUCLEOTIDE SEQUENCE</scope>
    <source>
        <strain evidence="1">TX077308</strain>
    </source>
</reference>
<name>A0ABN3ZK33_FRAST</name>